<dbReference type="PANTHER" id="PTHR42850:SF4">
    <property type="entry name" value="ZINC-DEPENDENT ENDOPOLYPHOSPHATASE"/>
    <property type="match status" value="1"/>
</dbReference>
<reference evidence="2 3" key="1">
    <citation type="submission" date="2017-01" db="EMBL/GenBank/DDBJ databases">
        <title>Novel large sulfur bacteria in the metagenomes of groundwater-fed chemosynthetic microbial mats in the Lake Huron basin.</title>
        <authorList>
            <person name="Sharrar A.M."/>
            <person name="Flood B.E."/>
            <person name="Bailey J.V."/>
            <person name="Jones D.S."/>
            <person name="Biddanda B."/>
            <person name="Ruberg S.A."/>
            <person name="Marcus D.N."/>
            <person name="Dick G.J."/>
        </authorList>
    </citation>
    <scope>NUCLEOTIDE SEQUENCE [LARGE SCALE GENOMIC DNA]</scope>
    <source>
        <strain evidence="2">A8</strain>
    </source>
</reference>
<evidence type="ECO:0000259" key="1">
    <source>
        <dbReference type="Pfam" id="PF00149"/>
    </source>
</evidence>
<organism evidence="2 3">
    <name type="scientific">Thiothrix lacustris</name>
    <dbReference type="NCBI Taxonomy" id="525917"/>
    <lineage>
        <taxon>Bacteria</taxon>
        <taxon>Pseudomonadati</taxon>
        <taxon>Pseudomonadota</taxon>
        <taxon>Gammaproteobacteria</taxon>
        <taxon>Thiotrichales</taxon>
        <taxon>Thiotrichaceae</taxon>
        <taxon>Thiothrix</taxon>
    </lineage>
</organism>
<dbReference type="PANTHER" id="PTHR42850">
    <property type="entry name" value="METALLOPHOSPHOESTERASE"/>
    <property type="match status" value="1"/>
</dbReference>
<dbReference type="GO" id="GO:0008803">
    <property type="term" value="F:bis(5'-nucleosyl)-tetraphosphatase (symmetrical) activity"/>
    <property type="evidence" value="ECO:0007669"/>
    <property type="project" value="TreeGrafter"/>
</dbReference>
<dbReference type="InterPro" id="IPR050126">
    <property type="entry name" value="Ap4A_hydrolase"/>
</dbReference>
<dbReference type="EMBL" id="MTEJ01000134">
    <property type="protein sequence ID" value="OQX09731.1"/>
    <property type="molecule type" value="Genomic_DNA"/>
</dbReference>
<dbReference type="Gene3D" id="3.60.21.10">
    <property type="match status" value="1"/>
</dbReference>
<comment type="caution">
    <text evidence="2">The sequence shown here is derived from an EMBL/GenBank/DDBJ whole genome shotgun (WGS) entry which is preliminary data.</text>
</comment>
<dbReference type="GO" id="GO:0005737">
    <property type="term" value="C:cytoplasm"/>
    <property type="evidence" value="ECO:0007669"/>
    <property type="project" value="TreeGrafter"/>
</dbReference>
<sequence length="250" mass="28118">MPYTPFKFFAKNQQGKDFVVGDIHGSFTALEHLLKQAAFQPATDRLFAVGDLIDRGAESPRVTEFLNYPWFYSIMGNHERMLLDSADDPNLYKSWTSYNGGAWWNSVSEQQRDTIRQAVVELPIAFEVATGIGRVGIVHADIPNTMSWTQFVQEMQSNPECTEYALWSRNRFRRIRTLGCGSPIQGIDHVVFGHSPTPQVLQAGNVHFIDTGAALQEEAELGTLTLLQIHPKLSTHQLNTRTLNLPNTAE</sequence>
<name>A0A1Y1QN52_9GAMM</name>
<accession>A0A1Y1QN52</accession>
<proteinExistence type="predicted"/>
<dbReference type="InterPro" id="IPR029052">
    <property type="entry name" value="Metallo-depent_PP-like"/>
</dbReference>
<dbReference type="AlphaFoldDB" id="A0A1Y1QN52"/>
<dbReference type="GO" id="GO:0016791">
    <property type="term" value="F:phosphatase activity"/>
    <property type="evidence" value="ECO:0007669"/>
    <property type="project" value="TreeGrafter"/>
</dbReference>
<dbReference type="SUPFAM" id="SSF56300">
    <property type="entry name" value="Metallo-dependent phosphatases"/>
    <property type="match status" value="1"/>
</dbReference>
<evidence type="ECO:0000313" key="2">
    <source>
        <dbReference type="EMBL" id="OQX09731.1"/>
    </source>
</evidence>
<protein>
    <submittedName>
        <fullName evidence="2">Phosphoprotein phosphatase</fullName>
    </submittedName>
</protein>
<evidence type="ECO:0000313" key="3">
    <source>
        <dbReference type="Proteomes" id="UP000192491"/>
    </source>
</evidence>
<gene>
    <name evidence="2" type="ORF">BWK73_22045</name>
</gene>
<dbReference type="Proteomes" id="UP000192491">
    <property type="component" value="Unassembled WGS sequence"/>
</dbReference>
<feature type="domain" description="Calcineurin-like phosphoesterase" evidence="1">
    <location>
        <begin position="19"/>
        <end position="198"/>
    </location>
</feature>
<dbReference type="Pfam" id="PF00149">
    <property type="entry name" value="Metallophos"/>
    <property type="match status" value="1"/>
</dbReference>
<dbReference type="GO" id="GO:0110154">
    <property type="term" value="P:RNA decapping"/>
    <property type="evidence" value="ECO:0007669"/>
    <property type="project" value="TreeGrafter"/>
</dbReference>
<dbReference type="InterPro" id="IPR004843">
    <property type="entry name" value="Calcineurin-like_PHP"/>
</dbReference>